<keyword evidence="3" id="KW-1185">Reference proteome</keyword>
<accession>A0A7R8UCQ2</accession>
<feature type="chain" id="PRO_5030591560" evidence="1">
    <location>
        <begin position="21"/>
        <end position="85"/>
    </location>
</feature>
<dbReference type="EMBL" id="LR899009">
    <property type="protein sequence ID" value="CAD7078139.1"/>
    <property type="molecule type" value="Genomic_DNA"/>
</dbReference>
<name>A0A7R8UCQ2_HERIL</name>
<dbReference type="InParanoid" id="A0A7R8UCQ2"/>
<reference evidence="2 3" key="1">
    <citation type="submission" date="2020-11" db="EMBL/GenBank/DDBJ databases">
        <authorList>
            <person name="Wallbank WR R."/>
            <person name="Pardo Diaz C."/>
            <person name="Kozak K."/>
            <person name="Martin S."/>
            <person name="Jiggins C."/>
            <person name="Moest M."/>
            <person name="Warren A I."/>
            <person name="Generalovic N T."/>
            <person name="Byers J.R.P. K."/>
            <person name="Montejo-Kovacevich G."/>
            <person name="Yen C E."/>
        </authorList>
    </citation>
    <scope>NUCLEOTIDE SEQUENCE [LARGE SCALE GENOMIC DNA]</scope>
</reference>
<evidence type="ECO:0000313" key="2">
    <source>
        <dbReference type="EMBL" id="CAD7078139.1"/>
    </source>
</evidence>
<evidence type="ECO:0000256" key="1">
    <source>
        <dbReference type="SAM" id="SignalP"/>
    </source>
</evidence>
<proteinExistence type="predicted"/>
<feature type="signal peptide" evidence="1">
    <location>
        <begin position="1"/>
        <end position="20"/>
    </location>
</feature>
<dbReference type="Proteomes" id="UP000594454">
    <property type="component" value="Chromosome 1"/>
</dbReference>
<protein>
    <submittedName>
        <fullName evidence="2">Uncharacterized protein</fullName>
    </submittedName>
</protein>
<keyword evidence="1" id="KW-0732">Signal</keyword>
<organism evidence="2 3">
    <name type="scientific">Hermetia illucens</name>
    <name type="common">Black soldier fly</name>
    <dbReference type="NCBI Taxonomy" id="343691"/>
    <lineage>
        <taxon>Eukaryota</taxon>
        <taxon>Metazoa</taxon>
        <taxon>Ecdysozoa</taxon>
        <taxon>Arthropoda</taxon>
        <taxon>Hexapoda</taxon>
        <taxon>Insecta</taxon>
        <taxon>Pterygota</taxon>
        <taxon>Neoptera</taxon>
        <taxon>Endopterygota</taxon>
        <taxon>Diptera</taxon>
        <taxon>Brachycera</taxon>
        <taxon>Stratiomyomorpha</taxon>
        <taxon>Stratiomyidae</taxon>
        <taxon>Hermetiinae</taxon>
        <taxon>Hermetia</taxon>
    </lineage>
</organism>
<evidence type="ECO:0000313" key="3">
    <source>
        <dbReference type="Proteomes" id="UP000594454"/>
    </source>
</evidence>
<gene>
    <name evidence="2" type="ORF">HERILL_LOCUS1424</name>
</gene>
<dbReference type="AlphaFoldDB" id="A0A7R8UCQ2"/>
<sequence length="85" mass="9584">MLAATKILFMTILFISTAKSLPVQAESESIEQATSQEADDLKASEQFYRPHGYNLGFGFGGYPPIRAYPGRFYGRYYGGYPFYYG</sequence>